<feature type="chain" id="PRO_5008355649" evidence="1">
    <location>
        <begin position="18"/>
        <end position="141"/>
    </location>
</feature>
<dbReference type="AlphaFoldDB" id="A0A1A7C414"/>
<keyword evidence="1" id="KW-0732">Signal</keyword>
<dbReference type="OrthoDB" id="8756280at2"/>
<dbReference type="RefSeq" id="WP_065306759.1">
    <property type="nucleotide sequence ID" value="NZ_LOCQ01000045.1"/>
</dbReference>
<protein>
    <submittedName>
        <fullName evidence="2">Uncharacterized protein</fullName>
    </submittedName>
</protein>
<evidence type="ECO:0000256" key="1">
    <source>
        <dbReference type="SAM" id="SignalP"/>
    </source>
</evidence>
<name>A0A1A7C414_9BURK</name>
<dbReference type="EMBL" id="LOCQ01000045">
    <property type="protein sequence ID" value="OBV40681.1"/>
    <property type="molecule type" value="Genomic_DNA"/>
</dbReference>
<dbReference type="STRING" id="1747903.ASR47_101873"/>
<proteinExistence type="predicted"/>
<accession>A0A1A7C414</accession>
<evidence type="ECO:0000313" key="3">
    <source>
        <dbReference type="Proteomes" id="UP000092713"/>
    </source>
</evidence>
<comment type="caution">
    <text evidence="2">The sequence shown here is derived from an EMBL/GenBank/DDBJ whole genome shotgun (WGS) entry which is preliminary data.</text>
</comment>
<organism evidence="2 3">
    <name type="scientific">Janthinobacterium psychrotolerans</name>
    <dbReference type="NCBI Taxonomy" id="1747903"/>
    <lineage>
        <taxon>Bacteria</taxon>
        <taxon>Pseudomonadati</taxon>
        <taxon>Pseudomonadota</taxon>
        <taxon>Betaproteobacteria</taxon>
        <taxon>Burkholderiales</taxon>
        <taxon>Oxalobacteraceae</taxon>
        <taxon>Janthinobacterium</taxon>
    </lineage>
</organism>
<dbReference type="Proteomes" id="UP000092713">
    <property type="component" value="Unassembled WGS sequence"/>
</dbReference>
<keyword evidence="3" id="KW-1185">Reference proteome</keyword>
<feature type="signal peptide" evidence="1">
    <location>
        <begin position="1"/>
        <end position="17"/>
    </location>
</feature>
<gene>
    <name evidence="2" type="ORF">ASR47_101873</name>
</gene>
<evidence type="ECO:0000313" key="2">
    <source>
        <dbReference type="EMBL" id="OBV40681.1"/>
    </source>
</evidence>
<sequence>MKSVLLLCLFAGSGAWAAGQEAVSVPAPAAGLPVCRLDPQDPARLAVEPCATAPPVAPRRAVPQVIGRMPATQMPPPVIRHETVPPATHAPVPGAPLPVNSCDSGGCRDASGMRHDGGVGNATLDANGRVCHRNGAFLQCF</sequence>
<reference evidence="2 3" key="1">
    <citation type="submission" date="2016-04" db="EMBL/GenBank/DDBJ databases">
        <title>Draft genome sequence of Janthinobacterium psychrotolerans sp. nov., isolated from freshwater sediments in Denmark.</title>
        <authorList>
            <person name="Gong X."/>
            <person name="Skrivergaard S."/>
            <person name="Korsgaard B.S."/>
            <person name="Schreiber L."/>
            <person name="Marshall I.P."/>
            <person name="Finster K."/>
            <person name="Schramm A."/>
        </authorList>
    </citation>
    <scope>NUCLEOTIDE SEQUENCE [LARGE SCALE GENOMIC DNA]</scope>
    <source>
        <strain evidence="2 3">S3-2</strain>
    </source>
</reference>